<protein>
    <recommendedName>
        <fullName evidence="1">Nucleotide-diphospho-sugar transferase domain-containing protein</fullName>
    </recommendedName>
</protein>
<organism evidence="2 3">
    <name type="scientific">Gossypium davidsonii</name>
    <name type="common">Davidson's cotton</name>
    <name type="synonym">Gossypium klotzschianum subsp. davidsonii</name>
    <dbReference type="NCBI Taxonomy" id="34287"/>
    <lineage>
        <taxon>Eukaryota</taxon>
        <taxon>Viridiplantae</taxon>
        <taxon>Streptophyta</taxon>
        <taxon>Embryophyta</taxon>
        <taxon>Tracheophyta</taxon>
        <taxon>Spermatophyta</taxon>
        <taxon>Magnoliopsida</taxon>
        <taxon>eudicotyledons</taxon>
        <taxon>Gunneridae</taxon>
        <taxon>Pentapetalae</taxon>
        <taxon>rosids</taxon>
        <taxon>malvids</taxon>
        <taxon>Malvales</taxon>
        <taxon>Malvaceae</taxon>
        <taxon>Malvoideae</taxon>
        <taxon>Gossypium</taxon>
    </lineage>
</organism>
<dbReference type="EMBL" id="JABFAC010249212">
    <property type="protein sequence ID" value="MBA0637831.1"/>
    <property type="molecule type" value="Genomic_DNA"/>
</dbReference>
<sequence>MDVMWLRNPFPKINAKEGVDQEISGDSFTDDPQSEHNLANASFYYVRSNNKTISLFNTGYSLKDKPAGKKEQDVLQDLMHGGLFGQLNLKDVTTVTSKFRDLSAVLCDWKKTKR</sequence>
<proteinExistence type="predicted"/>
<feature type="domain" description="Nucleotide-diphospho-sugar transferase" evidence="1">
    <location>
        <begin position="2"/>
        <end position="89"/>
    </location>
</feature>
<keyword evidence="3" id="KW-1185">Reference proteome</keyword>
<dbReference type="PANTHER" id="PTHR46038:SF12">
    <property type="entry name" value="OS03G0731800 PROTEIN"/>
    <property type="match status" value="1"/>
</dbReference>
<dbReference type="AlphaFoldDB" id="A0A7J8TI77"/>
<dbReference type="Proteomes" id="UP000593561">
    <property type="component" value="Unassembled WGS sequence"/>
</dbReference>
<evidence type="ECO:0000313" key="2">
    <source>
        <dbReference type="EMBL" id="MBA0637831.1"/>
    </source>
</evidence>
<comment type="caution">
    <text evidence="2">The sequence shown here is derived from an EMBL/GenBank/DDBJ whole genome shotgun (WGS) entry which is preliminary data.</text>
</comment>
<accession>A0A7J8TI77</accession>
<reference evidence="2 3" key="1">
    <citation type="journal article" date="2019" name="Genome Biol. Evol.">
        <title>Insights into the evolution of the New World diploid cottons (Gossypium, subgenus Houzingenia) based on genome sequencing.</title>
        <authorList>
            <person name="Grover C.E."/>
            <person name="Arick M.A. 2nd"/>
            <person name="Thrash A."/>
            <person name="Conover J.L."/>
            <person name="Sanders W.S."/>
            <person name="Peterson D.G."/>
            <person name="Frelichowski J.E."/>
            <person name="Scheffler J.A."/>
            <person name="Scheffler B.E."/>
            <person name="Wendel J.F."/>
        </authorList>
    </citation>
    <scope>NUCLEOTIDE SEQUENCE [LARGE SCALE GENOMIC DNA]</scope>
    <source>
        <strain evidence="2">27</strain>
        <tissue evidence="2">Leaf</tissue>
    </source>
</reference>
<name>A0A7J8TI77_GOSDV</name>
<dbReference type="InterPro" id="IPR044821">
    <property type="entry name" value="At1g28695/At4g15970-like"/>
</dbReference>
<evidence type="ECO:0000313" key="3">
    <source>
        <dbReference type="Proteomes" id="UP000593561"/>
    </source>
</evidence>
<dbReference type="PANTHER" id="PTHR46038">
    <property type="entry name" value="EXPRESSED PROTEIN-RELATED"/>
    <property type="match status" value="1"/>
</dbReference>
<gene>
    <name evidence="2" type="ORF">Godav_024825</name>
</gene>
<evidence type="ECO:0000259" key="1">
    <source>
        <dbReference type="Pfam" id="PF03407"/>
    </source>
</evidence>
<dbReference type="InterPro" id="IPR005069">
    <property type="entry name" value="Nucl-diP-sugar_transferase"/>
</dbReference>
<dbReference type="Pfam" id="PF03407">
    <property type="entry name" value="Nucleotid_trans"/>
    <property type="match status" value="1"/>
</dbReference>